<feature type="domain" description="N-acetyltransferase" evidence="1">
    <location>
        <begin position="167"/>
        <end position="313"/>
    </location>
</feature>
<organism evidence="2 3">
    <name type="scientific">Alienimonas chondri</name>
    <dbReference type="NCBI Taxonomy" id="2681879"/>
    <lineage>
        <taxon>Bacteria</taxon>
        <taxon>Pseudomonadati</taxon>
        <taxon>Planctomycetota</taxon>
        <taxon>Planctomycetia</taxon>
        <taxon>Planctomycetales</taxon>
        <taxon>Planctomycetaceae</taxon>
        <taxon>Alienimonas</taxon>
    </lineage>
</organism>
<dbReference type="InterPro" id="IPR016181">
    <property type="entry name" value="Acyl_CoA_acyltransferase"/>
</dbReference>
<dbReference type="SUPFAM" id="SSF55729">
    <property type="entry name" value="Acyl-CoA N-acyltransferases (Nat)"/>
    <property type="match status" value="1"/>
</dbReference>
<evidence type="ECO:0000313" key="3">
    <source>
        <dbReference type="Proteomes" id="UP000609651"/>
    </source>
</evidence>
<accession>A0ABX1VCI5</accession>
<gene>
    <name evidence="2" type="primary">mshD_1</name>
    <name evidence="2" type="ORF">LzC2_19030</name>
</gene>
<dbReference type="EMBL" id="WTPX01000051">
    <property type="protein sequence ID" value="NNJ25828.1"/>
    <property type="molecule type" value="Genomic_DNA"/>
</dbReference>
<dbReference type="PANTHER" id="PTHR43072">
    <property type="entry name" value="N-ACETYLTRANSFERASE"/>
    <property type="match status" value="1"/>
</dbReference>
<evidence type="ECO:0000313" key="2">
    <source>
        <dbReference type="EMBL" id="NNJ25828.1"/>
    </source>
</evidence>
<keyword evidence="2" id="KW-0012">Acyltransferase</keyword>
<keyword evidence="2" id="KW-0808">Transferase</keyword>
<dbReference type="Pfam" id="PF00583">
    <property type="entry name" value="Acetyltransf_1"/>
    <property type="match status" value="1"/>
</dbReference>
<protein>
    <submittedName>
        <fullName evidence="2">Mycothiol acetyltransferase</fullName>
        <ecNumber evidence="2">2.3.1.189</ecNumber>
    </submittedName>
</protein>
<dbReference type="GO" id="GO:0035447">
    <property type="term" value="F:mycothiol synthase activity"/>
    <property type="evidence" value="ECO:0007669"/>
    <property type="project" value="UniProtKB-EC"/>
</dbReference>
<comment type="caution">
    <text evidence="2">The sequence shown here is derived from an EMBL/GenBank/DDBJ whole genome shotgun (WGS) entry which is preliminary data.</text>
</comment>
<dbReference type="EC" id="2.3.1.189" evidence="2"/>
<name>A0ABX1VCI5_9PLAN</name>
<dbReference type="PROSITE" id="PS51186">
    <property type="entry name" value="GNAT"/>
    <property type="match status" value="1"/>
</dbReference>
<evidence type="ECO:0000259" key="1">
    <source>
        <dbReference type="PROSITE" id="PS51186"/>
    </source>
</evidence>
<dbReference type="Proteomes" id="UP000609651">
    <property type="component" value="Unassembled WGS sequence"/>
</dbReference>
<reference evidence="2 3" key="1">
    <citation type="journal article" date="2020" name="Syst. Appl. Microbiol.">
        <title>Alienimonas chondri sp. nov., a novel planctomycete isolated from the biofilm of the red alga Chondrus crispus.</title>
        <authorList>
            <person name="Vitorino I."/>
            <person name="Albuquerque L."/>
            <person name="Wiegand S."/>
            <person name="Kallscheuer N."/>
            <person name="da Costa M.S."/>
            <person name="Lobo-da-Cunha A."/>
            <person name="Jogler C."/>
            <person name="Lage O.M."/>
        </authorList>
    </citation>
    <scope>NUCLEOTIDE SEQUENCE [LARGE SCALE GENOMIC DNA]</scope>
    <source>
        <strain evidence="2 3">LzC2</strain>
    </source>
</reference>
<proteinExistence type="predicted"/>
<keyword evidence="3" id="KW-1185">Reference proteome</keyword>
<dbReference type="Gene3D" id="3.40.630.30">
    <property type="match status" value="1"/>
</dbReference>
<dbReference type="CDD" id="cd04301">
    <property type="entry name" value="NAT_SF"/>
    <property type="match status" value="1"/>
</dbReference>
<dbReference type="PANTHER" id="PTHR43072:SF60">
    <property type="entry name" value="L-2,4-DIAMINOBUTYRIC ACID ACETYLTRANSFERASE"/>
    <property type="match status" value="1"/>
</dbReference>
<dbReference type="InterPro" id="IPR000182">
    <property type="entry name" value="GNAT_dom"/>
</dbReference>
<sequence>MSGERTPAVRPATIRAERTAALLLLLADTSDPEDLDADVERVVTLGERGELSLDGLLIAPAAPHGICGATMVTPGPGGAADLFPPRLAADAPATVAADLLSAAAHYAASVDCDRLQAFADPVRTDDASVFDKAGFERIADLRMLRRDCSTPVSLQPRLLDSLLTLAPETECLFRETTRASYAGSRDAPDARGADADEDFDAHAAAPGFRPDLCRLAMLEGDPAGLTLIAVSGEGAAAEWDVCYLGVTPAHRGRGLGRAMLADRLAAGRDAGAAAVTCVVDAANEPARRLYAAAGFTETASRVLYLKRLERPSTDFAGSS</sequence>